<proteinExistence type="predicted"/>
<evidence type="ECO:0000256" key="1">
    <source>
        <dbReference type="SAM" id="MobiDB-lite"/>
    </source>
</evidence>
<evidence type="ECO:0000313" key="3">
    <source>
        <dbReference type="EMBL" id="REG32859.1"/>
    </source>
</evidence>
<protein>
    <submittedName>
        <fullName evidence="2">P60</fullName>
    </submittedName>
</protein>
<reference evidence="2 4" key="1">
    <citation type="submission" date="2015-05" db="EMBL/GenBank/DDBJ databases">
        <title>Genome assembly of Archangium gephyra DSM 2261.</title>
        <authorList>
            <person name="Sharma G."/>
            <person name="Subramanian S."/>
        </authorList>
    </citation>
    <scope>NUCLEOTIDE SEQUENCE [LARGE SCALE GENOMIC DNA]</scope>
    <source>
        <strain evidence="2 4">DSM 2261</strain>
    </source>
</reference>
<dbReference type="AlphaFoldDB" id="A0AAC8Q4W9"/>
<sequence>MKEEEKPWSGGALGPYRVTLRHRAIGGGLGRLYEARNTETGNPALVLMPAPKGDLRSEEDWQVRATANVTPPYLALEVERAPVNGQPRQLTWMLERWAATLMRIDTRQEVRAHLTGGPKESRPRPAGRLGSPKAALALAALLALTVGLWPRATVHPLQEVHPREMNSTVENLVLSRTSDEPGTGIEGFPMPDKPVAGQKKPPCNPKRDEVEIRGGCWMEIARRPPCSEGAAEYQGKCYIGVGAAIRPPTSIGP</sequence>
<dbReference type="EMBL" id="CP011509">
    <property type="protein sequence ID" value="AKJ00443.1"/>
    <property type="molecule type" value="Genomic_DNA"/>
</dbReference>
<dbReference type="RefSeq" id="WP_053066259.1">
    <property type="nucleotide sequence ID" value="NZ_CP011509.1"/>
</dbReference>
<keyword evidence="5" id="KW-1185">Reference proteome</keyword>
<dbReference type="Proteomes" id="UP000256345">
    <property type="component" value="Unassembled WGS sequence"/>
</dbReference>
<evidence type="ECO:0000313" key="4">
    <source>
        <dbReference type="Proteomes" id="UP000035579"/>
    </source>
</evidence>
<evidence type="ECO:0000313" key="2">
    <source>
        <dbReference type="EMBL" id="AKJ00443.1"/>
    </source>
</evidence>
<feature type="region of interest" description="Disordered" evidence="1">
    <location>
        <begin position="179"/>
        <end position="207"/>
    </location>
</feature>
<dbReference type="Proteomes" id="UP000035579">
    <property type="component" value="Chromosome"/>
</dbReference>
<evidence type="ECO:0000313" key="5">
    <source>
        <dbReference type="Proteomes" id="UP000256345"/>
    </source>
</evidence>
<dbReference type="EMBL" id="QUMU01000004">
    <property type="protein sequence ID" value="REG32859.1"/>
    <property type="molecule type" value="Genomic_DNA"/>
</dbReference>
<name>A0AAC8Q4W9_9BACT</name>
<organism evidence="2 4">
    <name type="scientific">Archangium gephyra</name>
    <dbReference type="NCBI Taxonomy" id="48"/>
    <lineage>
        <taxon>Bacteria</taxon>
        <taxon>Pseudomonadati</taxon>
        <taxon>Myxococcota</taxon>
        <taxon>Myxococcia</taxon>
        <taxon>Myxococcales</taxon>
        <taxon>Cystobacterineae</taxon>
        <taxon>Archangiaceae</taxon>
        <taxon>Archangium</taxon>
    </lineage>
</organism>
<accession>A0AAC8Q4W9</accession>
<dbReference type="KEGG" id="age:AA314_02069"/>
<gene>
    <name evidence="2" type="ORF">AA314_02069</name>
    <name evidence="3" type="ORF">ATI61_104149</name>
</gene>
<reference evidence="3 5" key="2">
    <citation type="submission" date="2018-08" db="EMBL/GenBank/DDBJ databases">
        <title>Genomic Encyclopedia of Archaeal and Bacterial Type Strains, Phase II (KMG-II): from individual species to whole genera.</title>
        <authorList>
            <person name="Goeker M."/>
        </authorList>
    </citation>
    <scope>NUCLEOTIDE SEQUENCE [LARGE SCALE GENOMIC DNA]</scope>
    <source>
        <strain evidence="3 5">DSM 2261</strain>
    </source>
</reference>